<feature type="domain" description="Glycosyltransferase 2-like" evidence="2">
    <location>
        <begin position="505"/>
        <end position="720"/>
    </location>
</feature>
<dbReference type="EMBL" id="BACD03000046">
    <property type="protein sequence ID" value="GAO51466.1"/>
    <property type="molecule type" value="Genomic_DNA"/>
</dbReference>
<feature type="transmembrane region" description="Helical" evidence="1">
    <location>
        <begin position="829"/>
        <end position="851"/>
    </location>
</feature>
<feature type="transmembrane region" description="Helical" evidence="1">
    <location>
        <begin position="703"/>
        <end position="723"/>
    </location>
</feature>
<evidence type="ECO:0000259" key="2">
    <source>
        <dbReference type="Pfam" id="PF13632"/>
    </source>
</evidence>
<dbReference type="InterPro" id="IPR029044">
    <property type="entry name" value="Nucleotide-diphossugar_trans"/>
</dbReference>
<evidence type="ECO:0000259" key="3">
    <source>
        <dbReference type="Pfam" id="PF25550"/>
    </source>
</evidence>
<dbReference type="Proteomes" id="UP000033140">
    <property type="component" value="Unassembled WGS sequence"/>
</dbReference>
<proteinExistence type="predicted"/>
<organism evidence="4 5">
    <name type="scientific">Saitoella complicata (strain BCRC 22490 / CBS 7301 / JCM 7358 / NBRC 10748 / NRRL Y-17804)</name>
    <dbReference type="NCBI Taxonomy" id="698492"/>
    <lineage>
        <taxon>Eukaryota</taxon>
        <taxon>Fungi</taxon>
        <taxon>Dikarya</taxon>
        <taxon>Ascomycota</taxon>
        <taxon>Taphrinomycotina</taxon>
        <taxon>Taphrinomycotina incertae sedis</taxon>
        <taxon>Saitoella</taxon>
    </lineage>
</organism>
<dbReference type="Pfam" id="PF13632">
    <property type="entry name" value="Glyco_trans_2_3"/>
    <property type="match status" value="1"/>
</dbReference>
<gene>
    <name evidence="4" type="ORF">G7K_5566-t1</name>
</gene>
<sequence>MGNLTSRHQQPQQGPGVVTYINDDGKIVNDTQDIFKANLKMNAIYSSFLDEKTAGESTANVDLVGKSSRLLFEQCADRGVFGRTGFYGRSAVCIREDTEYVICNDNIGEMIPTEDLHTYASALDMELVIFIDHPLIPNVPLNILKTNLLEEGQTLQVFDNLSQLRRARLDQPTAFFREEGIMVVWSQEAGTALTLAKTVQAAFEQISWDQAAKPGELEVIEEKKEGRFGFLKKKKKSVMAKTAAEAADLEADEDGRVPLRRREIQIPIYVMFVIALGGIYFGLLLRSLLIEYRYDGTVIRFAYVAYFPIAILMFLYFNMTVVSSVGSIIGPFKQVFRNSFAYSAIPPKRIMGALPPMTVICPVYKESLNKVIDPTVTSVKAAMHRYERQGGVVNLILCDDRMQLISTESQEFRKEYYRRHNIGWVARPGHGVDGYIRAGRFKKASNMNAMMGLSVRVEEALRGVERPEGWSLADEERAYNNILEDLLQADGRLWAEGNIRIGEFFLIIDSDTRVPNDCLIDAASEFAQTDHLAVLQHASGVMEVDGNFFEKGMTYFTDVIYRAIQYACAAGDVAPFVGHNAFLRWSAVQRAARYIHEDGTPRWWSESHVSEDFEMALKLQCAGYSVRLAAYTNGDFKEGVSLTVHDEITRWEKYAYGCSELLFHPLRQWVYKGPFTPLFRRFIWAPQIPLFGKVTLLGYIGTYYALGGSWIFVTVNYFLTGWFHNIIDHVYQQNFDLMFGIMVVFGVVGSLGAAIGRYRGSDTGIITCFVAALGWTPFLFIYFNGISFHISRALLSHMFEYNMQWGATAKEVEDSNLFKELKKIAKSHTFLYIYFGLQIPMMIYLGCYAPYQWQIPQINSWFPLALSVMGHILVPIILNPNLLKL</sequence>
<accession>A0A0E9NP72</accession>
<evidence type="ECO:0000313" key="4">
    <source>
        <dbReference type="EMBL" id="GAO51466.1"/>
    </source>
</evidence>
<keyword evidence="1" id="KW-0472">Membrane</keyword>
<dbReference type="Pfam" id="PF25550">
    <property type="entry name" value="DUF7928"/>
    <property type="match status" value="1"/>
</dbReference>
<keyword evidence="5" id="KW-1185">Reference proteome</keyword>
<reference evidence="4 5" key="3">
    <citation type="journal article" date="2015" name="Genome Announc.">
        <title>Draft Genome Sequence of the Archiascomycetous Yeast Saitoella complicata.</title>
        <authorList>
            <person name="Yamauchi K."/>
            <person name="Kondo S."/>
            <person name="Hamamoto M."/>
            <person name="Takahashi Y."/>
            <person name="Ogura Y."/>
            <person name="Hayashi T."/>
            <person name="Nishida H."/>
        </authorList>
    </citation>
    <scope>NUCLEOTIDE SEQUENCE [LARGE SCALE GENOMIC DNA]</scope>
    <source>
        <strain evidence="4 5">NRRL Y-17804</strain>
    </source>
</reference>
<dbReference type="STRING" id="698492.A0A0E9NP72"/>
<name>A0A0E9NP72_SAICN</name>
<keyword evidence="1" id="KW-0812">Transmembrane</keyword>
<dbReference type="PANTHER" id="PTHR35408:SF2">
    <property type="entry name" value="GLYCOSYLTRANSFERASE 2-LIKE DOMAIN-CONTAINING PROTEIN"/>
    <property type="match status" value="1"/>
</dbReference>
<dbReference type="AlphaFoldDB" id="A0A0E9NP72"/>
<dbReference type="Gene3D" id="3.90.550.10">
    <property type="entry name" value="Spore Coat Polysaccharide Biosynthesis Protein SpsA, Chain A"/>
    <property type="match status" value="1"/>
</dbReference>
<dbReference type="SUPFAM" id="SSF53448">
    <property type="entry name" value="Nucleotide-diphospho-sugar transferases"/>
    <property type="match status" value="1"/>
</dbReference>
<feature type="transmembrane region" description="Helical" evidence="1">
    <location>
        <begin position="863"/>
        <end position="883"/>
    </location>
</feature>
<protein>
    <submittedName>
        <fullName evidence="4">Uncharacterized protein</fullName>
    </submittedName>
</protein>
<feature type="domain" description="DUF7928" evidence="3">
    <location>
        <begin position="70"/>
        <end position="215"/>
    </location>
</feature>
<dbReference type="InterPro" id="IPR057688">
    <property type="entry name" value="DUF7928"/>
</dbReference>
<evidence type="ECO:0000256" key="1">
    <source>
        <dbReference type="SAM" id="Phobius"/>
    </source>
</evidence>
<reference evidence="4 5" key="1">
    <citation type="journal article" date="2011" name="J. Gen. Appl. Microbiol.">
        <title>Draft genome sequencing of the enigmatic yeast Saitoella complicata.</title>
        <authorList>
            <person name="Nishida H."/>
            <person name="Hamamoto M."/>
            <person name="Sugiyama J."/>
        </authorList>
    </citation>
    <scope>NUCLEOTIDE SEQUENCE [LARGE SCALE GENOMIC DNA]</scope>
    <source>
        <strain evidence="4 5">NRRL Y-17804</strain>
    </source>
</reference>
<feature type="transmembrane region" description="Helical" evidence="1">
    <location>
        <begin position="735"/>
        <end position="758"/>
    </location>
</feature>
<feature type="transmembrane region" description="Helical" evidence="1">
    <location>
        <begin position="266"/>
        <end position="285"/>
    </location>
</feature>
<dbReference type="InterPro" id="IPR001173">
    <property type="entry name" value="Glyco_trans_2-like"/>
</dbReference>
<dbReference type="PANTHER" id="PTHR35408">
    <property type="entry name" value="CHROMOSOME 15, WHOLE GENOME SHOTGUN SEQUENCE"/>
    <property type="match status" value="1"/>
</dbReference>
<feature type="transmembrane region" description="Helical" evidence="1">
    <location>
        <begin position="297"/>
        <end position="317"/>
    </location>
</feature>
<evidence type="ECO:0000313" key="5">
    <source>
        <dbReference type="Proteomes" id="UP000033140"/>
    </source>
</evidence>
<reference evidence="4 5" key="2">
    <citation type="journal article" date="2014" name="J. Gen. Appl. Microbiol.">
        <title>The early diverging ascomycetous budding yeast Saitoella complicata has three histone deacetylases belonging to the Clr6, Hos2, and Rpd3 lineages.</title>
        <authorList>
            <person name="Nishida H."/>
            <person name="Matsumoto T."/>
            <person name="Kondo S."/>
            <person name="Hamamoto M."/>
            <person name="Yoshikawa H."/>
        </authorList>
    </citation>
    <scope>NUCLEOTIDE SEQUENCE [LARGE SCALE GENOMIC DNA]</scope>
    <source>
        <strain evidence="4 5">NRRL Y-17804</strain>
    </source>
</reference>
<comment type="caution">
    <text evidence="4">The sequence shown here is derived from an EMBL/GenBank/DDBJ whole genome shotgun (WGS) entry which is preliminary data.</text>
</comment>
<keyword evidence="1" id="KW-1133">Transmembrane helix</keyword>
<feature type="transmembrane region" description="Helical" evidence="1">
    <location>
        <begin position="764"/>
        <end position="783"/>
    </location>
</feature>